<keyword evidence="6" id="KW-0472">Membrane</keyword>
<dbReference type="PANTHER" id="PTHR24421:SF62">
    <property type="entry name" value="SENSORY TRANSDUCTION HISTIDINE KINASE"/>
    <property type="match status" value="1"/>
</dbReference>
<dbReference type="EMBL" id="BSTG01000001">
    <property type="protein sequence ID" value="GLY56838.1"/>
    <property type="molecule type" value="Genomic_DNA"/>
</dbReference>
<dbReference type="Pfam" id="PF02518">
    <property type="entry name" value="HATPase_c"/>
    <property type="match status" value="1"/>
</dbReference>
<dbReference type="InterPro" id="IPR011712">
    <property type="entry name" value="Sig_transdc_His_kin_sub3_dim/P"/>
</dbReference>
<feature type="region of interest" description="Disordered" evidence="5">
    <location>
        <begin position="454"/>
        <end position="495"/>
    </location>
</feature>
<keyword evidence="6" id="KW-1133">Transmembrane helix</keyword>
<dbReference type="GO" id="GO:0016020">
    <property type="term" value="C:membrane"/>
    <property type="evidence" value="ECO:0007669"/>
    <property type="project" value="InterPro"/>
</dbReference>
<dbReference type="GO" id="GO:0000155">
    <property type="term" value="F:phosphorelay sensor kinase activity"/>
    <property type="evidence" value="ECO:0007669"/>
    <property type="project" value="InterPro"/>
</dbReference>
<evidence type="ECO:0000313" key="9">
    <source>
        <dbReference type="Proteomes" id="UP001165168"/>
    </source>
</evidence>
<feature type="domain" description="Histidine kinase" evidence="7">
    <location>
        <begin position="240"/>
        <end position="451"/>
    </location>
</feature>
<dbReference type="RefSeq" id="WP_249355865.1">
    <property type="nucleotide sequence ID" value="NZ_BSTG01000001.1"/>
</dbReference>
<keyword evidence="6" id="KW-0812">Transmembrane</keyword>
<keyword evidence="4" id="KW-0175">Coiled coil</keyword>
<dbReference type="PANTHER" id="PTHR24421">
    <property type="entry name" value="NITRATE/NITRITE SENSOR PROTEIN NARX-RELATED"/>
    <property type="match status" value="1"/>
</dbReference>
<dbReference type="AlphaFoldDB" id="A0AAV5P2U6"/>
<dbReference type="CDD" id="cd16917">
    <property type="entry name" value="HATPase_UhpB-NarQ-NarX-like"/>
    <property type="match status" value="1"/>
</dbReference>
<feature type="compositionally biased region" description="Low complexity" evidence="5">
    <location>
        <begin position="10"/>
        <end position="24"/>
    </location>
</feature>
<organism evidence="8 9">
    <name type="scientific">Cellulosimicrobium cellulans</name>
    <name type="common">Arthrobacter luteus</name>
    <dbReference type="NCBI Taxonomy" id="1710"/>
    <lineage>
        <taxon>Bacteria</taxon>
        <taxon>Bacillati</taxon>
        <taxon>Actinomycetota</taxon>
        <taxon>Actinomycetes</taxon>
        <taxon>Micrococcales</taxon>
        <taxon>Promicromonosporaceae</taxon>
        <taxon>Cellulosimicrobium</taxon>
    </lineage>
</organism>
<keyword evidence="1" id="KW-0808">Transferase</keyword>
<dbReference type="SUPFAM" id="SSF55874">
    <property type="entry name" value="ATPase domain of HSP90 chaperone/DNA topoisomerase II/histidine kinase"/>
    <property type="match status" value="1"/>
</dbReference>
<dbReference type="InterPro" id="IPR017205">
    <property type="entry name" value="Sig_transdc_His_kinase_ChrS"/>
</dbReference>
<evidence type="ECO:0000259" key="7">
    <source>
        <dbReference type="PROSITE" id="PS50109"/>
    </source>
</evidence>
<dbReference type="PROSITE" id="PS50109">
    <property type="entry name" value="HIS_KIN"/>
    <property type="match status" value="1"/>
</dbReference>
<feature type="transmembrane region" description="Helical" evidence="6">
    <location>
        <begin position="183"/>
        <end position="205"/>
    </location>
</feature>
<dbReference type="SMART" id="SM00387">
    <property type="entry name" value="HATPase_c"/>
    <property type="match status" value="1"/>
</dbReference>
<dbReference type="InterPro" id="IPR003594">
    <property type="entry name" value="HATPase_dom"/>
</dbReference>
<feature type="transmembrane region" description="Helical" evidence="6">
    <location>
        <begin position="112"/>
        <end position="130"/>
    </location>
</feature>
<feature type="transmembrane region" description="Helical" evidence="6">
    <location>
        <begin position="79"/>
        <end position="96"/>
    </location>
</feature>
<proteinExistence type="predicted"/>
<evidence type="ECO:0000256" key="6">
    <source>
        <dbReference type="SAM" id="Phobius"/>
    </source>
</evidence>
<evidence type="ECO:0000256" key="4">
    <source>
        <dbReference type="SAM" id="Coils"/>
    </source>
</evidence>
<dbReference type="InterPro" id="IPR050482">
    <property type="entry name" value="Sensor_HK_TwoCompSys"/>
</dbReference>
<evidence type="ECO:0000256" key="2">
    <source>
        <dbReference type="ARBA" id="ARBA00022777"/>
    </source>
</evidence>
<sequence length="495" mass="50801">MTPPGPEPAEPAALAGRAAPTGRASSGRASVDRATSAAGRVAPVVPAATRWLRRGLDVLLVGLVALAVAGALVTSTARGVGAVLLGAALLALYVVGRRRVPVPVDVRAPRGAWWPAGAWVTGLVALWVGLSLVTTTAVWVAFPLMFVAMHVLGPRRGPVAVAVVVVLVVGVMATWTARVALPFVLGPAIGGAVAVVVVLALEAVVRESQERQRTLDELVRTRDELAASERERAVAAERERLAREIHDTLAQGFSSAELLLRAARTALDAGDAETARGYVEQTREVARHNLAEARRVVRALAPADLASSNLVGALRRVADRASGRAAEGGPRVVVRVSGEPVPLPTEVEAALLRVAQSALANVERHAGATRAAVTVSFLAGTGPGDDAVALDVVDDGRGFDPDAVPAPAADRPGGFGLGAMRARVADLGGTLSVESAPGAGTAVAAWVPLAATTGTRSGAAADHRADDPADDPADRPADRPADTRTETDACTEEER</sequence>
<feature type="region of interest" description="Disordered" evidence="5">
    <location>
        <begin position="1"/>
        <end position="31"/>
    </location>
</feature>
<dbReference type="Proteomes" id="UP001165168">
    <property type="component" value="Unassembled WGS sequence"/>
</dbReference>
<evidence type="ECO:0000256" key="1">
    <source>
        <dbReference type="ARBA" id="ARBA00022679"/>
    </source>
</evidence>
<dbReference type="Gene3D" id="3.30.565.10">
    <property type="entry name" value="Histidine kinase-like ATPase, C-terminal domain"/>
    <property type="match status" value="1"/>
</dbReference>
<keyword evidence="3" id="KW-0902">Two-component regulatory system</keyword>
<dbReference type="PIRSF" id="PIRSF037434">
    <property type="entry name" value="STHK_ChrS"/>
    <property type="match status" value="1"/>
</dbReference>
<evidence type="ECO:0000256" key="3">
    <source>
        <dbReference type="ARBA" id="ARBA00023012"/>
    </source>
</evidence>
<protein>
    <recommendedName>
        <fullName evidence="7">Histidine kinase domain-containing protein</fullName>
    </recommendedName>
</protein>
<name>A0AAV5P2U6_CELCE</name>
<dbReference type="InterPro" id="IPR036890">
    <property type="entry name" value="HATPase_C_sf"/>
</dbReference>
<accession>A0AAV5P2U6</accession>
<comment type="caution">
    <text evidence="8">The sequence shown here is derived from an EMBL/GenBank/DDBJ whole genome shotgun (WGS) entry which is preliminary data.</text>
</comment>
<dbReference type="Gene3D" id="1.20.5.1930">
    <property type="match status" value="1"/>
</dbReference>
<keyword evidence="2" id="KW-0418">Kinase</keyword>
<dbReference type="GO" id="GO:0046983">
    <property type="term" value="F:protein dimerization activity"/>
    <property type="evidence" value="ECO:0007669"/>
    <property type="project" value="InterPro"/>
</dbReference>
<dbReference type="Pfam" id="PF07730">
    <property type="entry name" value="HisKA_3"/>
    <property type="match status" value="1"/>
</dbReference>
<feature type="compositionally biased region" description="Basic and acidic residues" evidence="5">
    <location>
        <begin position="461"/>
        <end position="487"/>
    </location>
</feature>
<dbReference type="InterPro" id="IPR005467">
    <property type="entry name" value="His_kinase_dom"/>
</dbReference>
<evidence type="ECO:0000256" key="5">
    <source>
        <dbReference type="SAM" id="MobiDB-lite"/>
    </source>
</evidence>
<feature type="transmembrane region" description="Helical" evidence="6">
    <location>
        <begin position="159"/>
        <end position="177"/>
    </location>
</feature>
<reference evidence="8" key="1">
    <citation type="submission" date="2023-03" db="EMBL/GenBank/DDBJ databases">
        <title>Cellulosimicrobium cellulans NBRC 103059.</title>
        <authorList>
            <person name="Ichikawa N."/>
            <person name="Sato H."/>
            <person name="Tonouchi N."/>
        </authorList>
    </citation>
    <scope>NUCLEOTIDE SEQUENCE</scope>
    <source>
        <strain evidence="8">NBRC 103059</strain>
    </source>
</reference>
<evidence type="ECO:0000313" key="8">
    <source>
        <dbReference type="EMBL" id="GLY56838.1"/>
    </source>
</evidence>
<gene>
    <name evidence="8" type="ORF">Ccel01_14400</name>
</gene>
<feature type="coiled-coil region" evidence="4">
    <location>
        <begin position="211"/>
        <end position="238"/>
    </location>
</feature>
<feature type="transmembrane region" description="Helical" evidence="6">
    <location>
        <begin position="56"/>
        <end position="73"/>
    </location>
</feature>